<evidence type="ECO:0000256" key="1">
    <source>
        <dbReference type="SAM" id="MobiDB-lite"/>
    </source>
</evidence>
<reference evidence="2" key="4">
    <citation type="submission" date="2019-03" db="UniProtKB">
        <authorList>
            <consortium name="EnsemblPlants"/>
        </authorList>
    </citation>
    <scope>IDENTIFICATION</scope>
</reference>
<name>A0A453FY63_AEGTS</name>
<proteinExistence type="predicted"/>
<keyword evidence="3" id="KW-1185">Reference proteome</keyword>
<reference evidence="2" key="5">
    <citation type="journal article" date="2021" name="G3 (Bethesda)">
        <title>Aegilops tauschii genome assembly Aet v5.0 features greater sequence contiguity and improved annotation.</title>
        <authorList>
            <person name="Wang L."/>
            <person name="Zhu T."/>
            <person name="Rodriguez J.C."/>
            <person name="Deal K.R."/>
            <person name="Dubcovsky J."/>
            <person name="McGuire P.E."/>
            <person name="Lux T."/>
            <person name="Spannagl M."/>
            <person name="Mayer K.F.X."/>
            <person name="Baldrich P."/>
            <person name="Meyers B.C."/>
            <person name="Huo N."/>
            <person name="Gu Y.Q."/>
            <person name="Zhou H."/>
            <person name="Devos K.M."/>
            <person name="Bennetzen J.L."/>
            <person name="Unver T."/>
            <person name="Budak H."/>
            <person name="Gulick P.J."/>
            <person name="Galiba G."/>
            <person name="Kalapos B."/>
            <person name="Nelson D.R."/>
            <person name="Li P."/>
            <person name="You F.M."/>
            <person name="Luo M.C."/>
            <person name="Dvorak J."/>
        </authorList>
    </citation>
    <scope>NUCLEOTIDE SEQUENCE [LARGE SCALE GENOMIC DNA]</scope>
    <source>
        <strain evidence="2">cv. AL8/78</strain>
    </source>
</reference>
<sequence>MPTLRSATLSPAPAATPSPTAVTPSPAAAGTTPSSAAKRRMTARRAADSPDSPQFASPHKSPLAGSGHFGAPKMLSGSPKSSRKRLYGDLVPAERPKWNPRGKFSKISLQPSAAFPCLVLTAKKIHCAPQIRRRCRRSRRRCTWPRRPRAAWFAGTTSKGACSSSARRVSSRRGRGASTCAGALVQGRHCRSARSSRACRDGLMRWEWRRLMICQSIAPTLETHLTFLARYSKNSRFGKRQVANCHHFSNCSVCFHTKNLLQGGCYWLLWMRWTT</sequence>
<dbReference type="EnsemblPlants" id="AET3Gv20826800.2">
    <property type="protein sequence ID" value="AET3Gv20826800.2"/>
    <property type="gene ID" value="AET3Gv20826800"/>
</dbReference>
<protein>
    <submittedName>
        <fullName evidence="2">Uncharacterized protein</fullName>
    </submittedName>
</protein>
<feature type="region of interest" description="Disordered" evidence="1">
    <location>
        <begin position="1"/>
        <end position="85"/>
    </location>
</feature>
<evidence type="ECO:0000313" key="2">
    <source>
        <dbReference type="EnsemblPlants" id="AET3Gv20826800.2"/>
    </source>
</evidence>
<accession>A0A453FY63</accession>
<reference evidence="3" key="2">
    <citation type="journal article" date="2017" name="Nat. Plants">
        <title>The Aegilops tauschii genome reveals multiple impacts of transposons.</title>
        <authorList>
            <person name="Zhao G."/>
            <person name="Zou C."/>
            <person name="Li K."/>
            <person name="Wang K."/>
            <person name="Li T."/>
            <person name="Gao L."/>
            <person name="Zhang X."/>
            <person name="Wang H."/>
            <person name="Yang Z."/>
            <person name="Liu X."/>
            <person name="Jiang W."/>
            <person name="Mao L."/>
            <person name="Kong X."/>
            <person name="Jiao Y."/>
            <person name="Jia J."/>
        </authorList>
    </citation>
    <scope>NUCLEOTIDE SEQUENCE [LARGE SCALE GENOMIC DNA]</scope>
    <source>
        <strain evidence="3">cv. AL8/78</strain>
    </source>
</reference>
<dbReference type="Gramene" id="AET3Gv20826800.2">
    <property type="protein sequence ID" value="AET3Gv20826800.2"/>
    <property type="gene ID" value="AET3Gv20826800"/>
</dbReference>
<evidence type="ECO:0000313" key="3">
    <source>
        <dbReference type="Proteomes" id="UP000015105"/>
    </source>
</evidence>
<reference evidence="3" key="1">
    <citation type="journal article" date="2014" name="Science">
        <title>Ancient hybridizations among the ancestral genomes of bread wheat.</title>
        <authorList>
            <consortium name="International Wheat Genome Sequencing Consortium,"/>
            <person name="Marcussen T."/>
            <person name="Sandve S.R."/>
            <person name="Heier L."/>
            <person name="Spannagl M."/>
            <person name="Pfeifer M."/>
            <person name="Jakobsen K.S."/>
            <person name="Wulff B.B."/>
            <person name="Steuernagel B."/>
            <person name="Mayer K.F."/>
            <person name="Olsen O.A."/>
        </authorList>
    </citation>
    <scope>NUCLEOTIDE SEQUENCE [LARGE SCALE GENOMIC DNA]</scope>
    <source>
        <strain evidence="3">cv. AL8/78</strain>
    </source>
</reference>
<dbReference type="AlphaFoldDB" id="A0A453FY63"/>
<organism evidence="2 3">
    <name type="scientific">Aegilops tauschii subsp. strangulata</name>
    <name type="common">Goatgrass</name>
    <dbReference type="NCBI Taxonomy" id="200361"/>
    <lineage>
        <taxon>Eukaryota</taxon>
        <taxon>Viridiplantae</taxon>
        <taxon>Streptophyta</taxon>
        <taxon>Embryophyta</taxon>
        <taxon>Tracheophyta</taxon>
        <taxon>Spermatophyta</taxon>
        <taxon>Magnoliopsida</taxon>
        <taxon>Liliopsida</taxon>
        <taxon>Poales</taxon>
        <taxon>Poaceae</taxon>
        <taxon>BOP clade</taxon>
        <taxon>Pooideae</taxon>
        <taxon>Triticodae</taxon>
        <taxon>Triticeae</taxon>
        <taxon>Triticinae</taxon>
        <taxon>Aegilops</taxon>
    </lineage>
</organism>
<dbReference type="Proteomes" id="UP000015105">
    <property type="component" value="Chromosome 3D"/>
</dbReference>
<reference evidence="2" key="3">
    <citation type="journal article" date="2017" name="Nature">
        <title>Genome sequence of the progenitor of the wheat D genome Aegilops tauschii.</title>
        <authorList>
            <person name="Luo M.C."/>
            <person name="Gu Y.Q."/>
            <person name="Puiu D."/>
            <person name="Wang H."/>
            <person name="Twardziok S.O."/>
            <person name="Deal K.R."/>
            <person name="Huo N."/>
            <person name="Zhu T."/>
            <person name="Wang L."/>
            <person name="Wang Y."/>
            <person name="McGuire P.E."/>
            <person name="Liu S."/>
            <person name="Long H."/>
            <person name="Ramasamy R.K."/>
            <person name="Rodriguez J.C."/>
            <person name="Van S.L."/>
            <person name="Yuan L."/>
            <person name="Wang Z."/>
            <person name="Xia Z."/>
            <person name="Xiao L."/>
            <person name="Anderson O.D."/>
            <person name="Ouyang S."/>
            <person name="Liang Y."/>
            <person name="Zimin A.V."/>
            <person name="Pertea G."/>
            <person name="Qi P."/>
            <person name="Bennetzen J.L."/>
            <person name="Dai X."/>
            <person name="Dawson M.W."/>
            <person name="Muller H.G."/>
            <person name="Kugler K."/>
            <person name="Rivarola-Duarte L."/>
            <person name="Spannagl M."/>
            <person name="Mayer K.F.X."/>
            <person name="Lu F.H."/>
            <person name="Bevan M.W."/>
            <person name="Leroy P."/>
            <person name="Li P."/>
            <person name="You F.M."/>
            <person name="Sun Q."/>
            <person name="Liu Z."/>
            <person name="Lyons E."/>
            <person name="Wicker T."/>
            <person name="Salzberg S.L."/>
            <person name="Devos K.M."/>
            <person name="Dvorak J."/>
        </authorList>
    </citation>
    <scope>NUCLEOTIDE SEQUENCE [LARGE SCALE GENOMIC DNA]</scope>
    <source>
        <strain evidence="2">cv. AL8/78</strain>
    </source>
</reference>
<feature type="compositionally biased region" description="Low complexity" evidence="1">
    <location>
        <begin position="1"/>
        <end position="36"/>
    </location>
</feature>